<feature type="compositionally biased region" description="Pro residues" evidence="2">
    <location>
        <begin position="250"/>
        <end position="259"/>
    </location>
</feature>
<evidence type="ECO:0000256" key="2">
    <source>
        <dbReference type="SAM" id="MobiDB-lite"/>
    </source>
</evidence>
<reference evidence="6" key="1">
    <citation type="submission" date="2017-02" db="UniProtKB">
        <authorList>
            <consortium name="WormBaseParasite"/>
        </authorList>
    </citation>
    <scope>IDENTIFICATION</scope>
</reference>
<accession>A0A0M3HMW3</accession>
<evidence type="ECO:0000256" key="3">
    <source>
        <dbReference type="SAM" id="Phobius"/>
    </source>
</evidence>
<feature type="compositionally biased region" description="Pro residues" evidence="2">
    <location>
        <begin position="215"/>
        <end position="224"/>
    </location>
</feature>
<dbReference type="PANTHER" id="PTHR24637:SF385">
    <property type="entry name" value="CUTICLE COLLAGEN BLI-1-RELATED"/>
    <property type="match status" value="1"/>
</dbReference>
<dbReference type="PANTHER" id="PTHR24637">
    <property type="entry name" value="COLLAGEN"/>
    <property type="match status" value="1"/>
</dbReference>
<dbReference type="Pfam" id="PF01484">
    <property type="entry name" value="Col_cuticle_N"/>
    <property type="match status" value="1"/>
</dbReference>
<dbReference type="WBParaSite" id="ALUE_0000293401-mRNA-1">
    <property type="protein sequence ID" value="ALUE_0000293401-mRNA-1"/>
    <property type="gene ID" value="ALUE_0000293401"/>
</dbReference>
<dbReference type="AlphaFoldDB" id="A0A0M3HMW3"/>
<name>A0A0M3HMW3_ASCLU</name>
<protein>
    <submittedName>
        <fullName evidence="6">Col_cuticle_N domain-containing protein</fullName>
    </submittedName>
</protein>
<feature type="region of interest" description="Disordered" evidence="2">
    <location>
        <begin position="132"/>
        <end position="327"/>
    </location>
</feature>
<dbReference type="InterPro" id="IPR002486">
    <property type="entry name" value="Col_cuticle_N"/>
</dbReference>
<keyword evidence="3" id="KW-0812">Transmembrane</keyword>
<feature type="compositionally biased region" description="Pro residues" evidence="2">
    <location>
        <begin position="188"/>
        <end position="200"/>
    </location>
</feature>
<dbReference type="Proteomes" id="UP000036681">
    <property type="component" value="Unplaced"/>
</dbReference>
<evidence type="ECO:0000313" key="6">
    <source>
        <dbReference type="WBParaSite" id="ALUE_0000293401-mRNA-1"/>
    </source>
</evidence>
<keyword evidence="5" id="KW-1185">Reference proteome</keyword>
<dbReference type="InterPro" id="IPR008160">
    <property type="entry name" value="Collagen"/>
</dbReference>
<sequence>MEQEKPRPRSMKTSAFVATVLATAAITTCLISFPLIFNYVQSLESQVQAELDLCKKLFLWSFRTYRISTRSCLLELQMRARDMWREMLEMQIGASRPTTFRVSRAAVITANTKTLEEIRRREHRQVVGSCCTCQRGPPGPPGEPGRDGADGIDGLMGDIGPPGLMAVAPPEMLKRYPDQCPCEAPEGPQGPPGPRGPQGPPGESGTPGTNGAPGEPGPQGPVGPPGRNGNAGQRGPPGTPGRETQGGEGPPGPAGPPGRPGSQGPRGPPGQPGSDGEPGRPGEVGPPGNAGSQGQPGPMGTPGNAGEAGQKGRCDHCPPARLAPGYR</sequence>
<evidence type="ECO:0000259" key="4">
    <source>
        <dbReference type="SMART" id="SM01088"/>
    </source>
</evidence>
<keyword evidence="1" id="KW-0677">Repeat</keyword>
<feature type="domain" description="Nematode cuticle collagen N-terminal" evidence="4">
    <location>
        <begin position="13"/>
        <end position="87"/>
    </location>
</feature>
<proteinExistence type="predicted"/>
<evidence type="ECO:0000313" key="5">
    <source>
        <dbReference type="Proteomes" id="UP000036681"/>
    </source>
</evidence>
<dbReference type="GO" id="GO:0042302">
    <property type="term" value="F:structural constituent of cuticle"/>
    <property type="evidence" value="ECO:0007669"/>
    <property type="project" value="InterPro"/>
</dbReference>
<feature type="transmembrane region" description="Helical" evidence="3">
    <location>
        <begin position="15"/>
        <end position="37"/>
    </location>
</feature>
<organism evidence="5 6">
    <name type="scientific">Ascaris lumbricoides</name>
    <name type="common">Giant roundworm</name>
    <dbReference type="NCBI Taxonomy" id="6252"/>
    <lineage>
        <taxon>Eukaryota</taxon>
        <taxon>Metazoa</taxon>
        <taxon>Ecdysozoa</taxon>
        <taxon>Nematoda</taxon>
        <taxon>Chromadorea</taxon>
        <taxon>Rhabditida</taxon>
        <taxon>Spirurina</taxon>
        <taxon>Ascaridomorpha</taxon>
        <taxon>Ascaridoidea</taxon>
        <taxon>Ascarididae</taxon>
        <taxon>Ascaris</taxon>
    </lineage>
</organism>
<keyword evidence="3" id="KW-0472">Membrane</keyword>
<dbReference type="Pfam" id="PF01391">
    <property type="entry name" value="Collagen"/>
    <property type="match status" value="2"/>
</dbReference>
<dbReference type="SMART" id="SM01088">
    <property type="entry name" value="Col_cuticle_N"/>
    <property type="match status" value="1"/>
</dbReference>
<feature type="compositionally biased region" description="Low complexity" evidence="2">
    <location>
        <begin position="225"/>
        <end position="243"/>
    </location>
</feature>
<evidence type="ECO:0000256" key="1">
    <source>
        <dbReference type="ARBA" id="ARBA00022737"/>
    </source>
</evidence>
<keyword evidence="3" id="KW-1133">Transmembrane helix</keyword>